<dbReference type="WBParaSite" id="OFLC_0001239401-mRNA-1">
    <property type="protein sequence ID" value="OFLC_0001239401-mRNA-1"/>
    <property type="gene ID" value="OFLC_0001239401"/>
</dbReference>
<dbReference type="Proteomes" id="UP000242913">
    <property type="component" value="Unassembled WGS sequence"/>
</dbReference>
<evidence type="ECO:0000313" key="1">
    <source>
        <dbReference type="EMBL" id="OZC07444.1"/>
    </source>
</evidence>
<organism evidence="3">
    <name type="scientific">Onchocerca flexuosa</name>
    <dbReference type="NCBI Taxonomy" id="387005"/>
    <lineage>
        <taxon>Eukaryota</taxon>
        <taxon>Metazoa</taxon>
        <taxon>Ecdysozoa</taxon>
        <taxon>Nematoda</taxon>
        <taxon>Chromadorea</taxon>
        <taxon>Rhabditida</taxon>
        <taxon>Spirurina</taxon>
        <taxon>Spiruromorpha</taxon>
        <taxon>Filarioidea</taxon>
        <taxon>Onchocercidae</taxon>
        <taxon>Onchocerca</taxon>
    </lineage>
</organism>
<proteinExistence type="predicted"/>
<reference evidence="3" key="2">
    <citation type="submission" date="2016-06" db="UniProtKB">
        <authorList>
            <consortium name="WormBaseParasite"/>
        </authorList>
    </citation>
    <scope>IDENTIFICATION</scope>
</reference>
<name>A0A183HY31_9BILA</name>
<reference evidence="1 2" key="1">
    <citation type="submission" date="2015-12" db="EMBL/GenBank/DDBJ databases">
        <title>Draft genome of the nematode, Onchocerca flexuosa.</title>
        <authorList>
            <person name="Mitreva M."/>
        </authorList>
    </citation>
    <scope>NUCLEOTIDE SEQUENCE [LARGE SCALE GENOMIC DNA]</scope>
    <source>
        <strain evidence="1">Red Deer</strain>
    </source>
</reference>
<accession>A0A183HY31</accession>
<evidence type="ECO:0000313" key="2">
    <source>
        <dbReference type="Proteomes" id="UP000242913"/>
    </source>
</evidence>
<sequence>MGEYKWGYPLTALNDTLNNGMVTESILYYQTKPIGFNATQQVQERFDRKASQYVCFCSSWCSRDLQDKWIGGRAK</sequence>
<gene>
    <name evidence="1" type="ORF">X798_05581</name>
</gene>
<evidence type="ECO:0000313" key="3">
    <source>
        <dbReference type="WBParaSite" id="OFLC_0001239401-mRNA-1"/>
    </source>
</evidence>
<keyword evidence="2" id="KW-1185">Reference proteome</keyword>
<dbReference type="EMBL" id="KZ270032">
    <property type="protein sequence ID" value="OZC07444.1"/>
    <property type="molecule type" value="Genomic_DNA"/>
</dbReference>
<dbReference type="AlphaFoldDB" id="A0A183HY31"/>
<protein>
    <submittedName>
        <fullName evidence="3">PRELI/MSF1 domain-containing protein</fullName>
    </submittedName>
</protein>